<dbReference type="SUPFAM" id="SSF50494">
    <property type="entry name" value="Trypsin-like serine proteases"/>
    <property type="match status" value="1"/>
</dbReference>
<keyword evidence="3" id="KW-1185">Reference proteome</keyword>
<dbReference type="PROSITE" id="PS00134">
    <property type="entry name" value="TRYPSIN_HIS"/>
    <property type="match status" value="1"/>
</dbReference>
<accession>A0ABP9LIX8</accession>
<dbReference type="InterPro" id="IPR018114">
    <property type="entry name" value="TRYPSIN_HIS"/>
</dbReference>
<protein>
    <recommendedName>
        <fullName evidence="1">Peptidase S1 domain-containing protein</fullName>
    </recommendedName>
</protein>
<evidence type="ECO:0000259" key="1">
    <source>
        <dbReference type="Pfam" id="PF00089"/>
    </source>
</evidence>
<dbReference type="EMBL" id="BAABHW010000004">
    <property type="protein sequence ID" value="GAA5077161.1"/>
    <property type="molecule type" value="Genomic_DNA"/>
</dbReference>
<name>A0ABP9LIX8_9RHOB</name>
<comment type="caution">
    <text evidence="2">The sequence shown here is derived from an EMBL/GenBank/DDBJ whole genome shotgun (WGS) entry which is preliminary data.</text>
</comment>
<organism evidence="2 3">
    <name type="scientific">[Roseibacterium] beibuensis</name>
    <dbReference type="NCBI Taxonomy" id="1193142"/>
    <lineage>
        <taxon>Bacteria</taxon>
        <taxon>Pseudomonadati</taxon>
        <taxon>Pseudomonadota</taxon>
        <taxon>Alphaproteobacteria</taxon>
        <taxon>Rhodobacterales</taxon>
        <taxon>Roseobacteraceae</taxon>
        <taxon>Roseicyclus</taxon>
    </lineage>
</organism>
<sequence>MGALISESTVLTAGHCVFDEQRGEPMPAEAVRFSLRPREGEGTRITLRAARVHIDERYGNGRGDDLQRYENDMAVITLEEPVDGRLAACRGVSFVLPTSRSTRFRMSKTVGEPPSGSRR</sequence>
<feature type="domain" description="Peptidase S1" evidence="1">
    <location>
        <begin position="2"/>
        <end position="84"/>
    </location>
</feature>
<dbReference type="InterPro" id="IPR009003">
    <property type="entry name" value="Peptidase_S1_PA"/>
</dbReference>
<dbReference type="InterPro" id="IPR001254">
    <property type="entry name" value="Trypsin_dom"/>
</dbReference>
<proteinExistence type="predicted"/>
<dbReference type="Pfam" id="PF00089">
    <property type="entry name" value="Trypsin"/>
    <property type="match status" value="1"/>
</dbReference>
<reference evidence="3" key="1">
    <citation type="journal article" date="2019" name="Int. J. Syst. Evol. Microbiol.">
        <title>The Global Catalogue of Microorganisms (GCM) 10K type strain sequencing project: providing services to taxonomists for standard genome sequencing and annotation.</title>
        <authorList>
            <consortium name="The Broad Institute Genomics Platform"/>
            <consortium name="The Broad Institute Genome Sequencing Center for Infectious Disease"/>
            <person name="Wu L."/>
            <person name="Ma J."/>
        </authorList>
    </citation>
    <scope>NUCLEOTIDE SEQUENCE [LARGE SCALE GENOMIC DNA]</scope>
    <source>
        <strain evidence="3">JCM 18015</strain>
    </source>
</reference>
<dbReference type="Proteomes" id="UP001499910">
    <property type="component" value="Unassembled WGS sequence"/>
</dbReference>
<gene>
    <name evidence="2" type="ORF">GCM10023209_27100</name>
</gene>
<evidence type="ECO:0000313" key="3">
    <source>
        <dbReference type="Proteomes" id="UP001499910"/>
    </source>
</evidence>
<dbReference type="Gene3D" id="2.40.10.10">
    <property type="entry name" value="Trypsin-like serine proteases"/>
    <property type="match status" value="1"/>
</dbReference>
<dbReference type="InterPro" id="IPR043504">
    <property type="entry name" value="Peptidase_S1_PA_chymotrypsin"/>
</dbReference>
<dbReference type="PRINTS" id="PR00722">
    <property type="entry name" value="CHYMOTRYPSIN"/>
</dbReference>
<evidence type="ECO:0000313" key="2">
    <source>
        <dbReference type="EMBL" id="GAA5077161.1"/>
    </source>
</evidence>
<dbReference type="InterPro" id="IPR001314">
    <property type="entry name" value="Peptidase_S1A"/>
</dbReference>